<name>A0A559IPJ3_9BACL</name>
<evidence type="ECO:0000256" key="10">
    <source>
        <dbReference type="ARBA" id="ARBA00023304"/>
    </source>
</evidence>
<evidence type="ECO:0000256" key="12">
    <source>
        <dbReference type="RuleBase" id="RU362012"/>
    </source>
</evidence>
<dbReference type="Proteomes" id="UP000318102">
    <property type="component" value="Unassembled WGS sequence"/>
</dbReference>
<sequence>MTTTTGMMEHIVRAHHVLKEVIVRTPLQRDPILSARYDCNVYLKREDLQIVRSFKIRGAYNKIRHLSQSELERGIVCASAGNHAQGVAYSCQALQIQGTIVMPSTTPSQKVSQVKRFGGTYVTVVLTGDTYDDAYEKAMSICNEQGMTFIHPFDDPHIVAGNGTVGMEIMESLDVPADLVFVTIGGGGLAAGVGTYVKMISPTTKVVGVEPKGAASMTASLTEKQVVTLDQIDKFVDGAAVKRVGQLNYDICEKILDDVIHVPEGKVCTTILKLYNESAIVVEPAGALSIAALDLYKDQIKGKNVVCVISGGNNDIDRMQEIKERSLIYEGLKHYFTINFPQRAGALREFLQNVLGPDDDITRFEYHKKHNKDNGAAVVGIELKHPEDYNLLIDRMNKKGLDYVELNKNPLLFDLLV</sequence>
<dbReference type="GO" id="GO:0006565">
    <property type="term" value="P:L-serine catabolic process"/>
    <property type="evidence" value="ECO:0007669"/>
    <property type="project" value="TreeGrafter"/>
</dbReference>
<dbReference type="CDD" id="cd01562">
    <property type="entry name" value="Thr-dehyd"/>
    <property type="match status" value="1"/>
</dbReference>
<dbReference type="InterPro" id="IPR045865">
    <property type="entry name" value="ACT-like_dom_sf"/>
</dbReference>
<dbReference type="NCBIfam" id="TIGR02079">
    <property type="entry name" value="THD1"/>
    <property type="match status" value="1"/>
</dbReference>
<evidence type="ECO:0000259" key="13">
    <source>
        <dbReference type="PROSITE" id="PS51672"/>
    </source>
</evidence>
<dbReference type="GO" id="GO:0030170">
    <property type="term" value="F:pyridoxal phosphate binding"/>
    <property type="evidence" value="ECO:0007669"/>
    <property type="project" value="InterPro"/>
</dbReference>
<evidence type="ECO:0000256" key="6">
    <source>
        <dbReference type="ARBA" id="ARBA00022605"/>
    </source>
</evidence>
<evidence type="ECO:0000256" key="1">
    <source>
        <dbReference type="ARBA" id="ARBA00001274"/>
    </source>
</evidence>
<dbReference type="GO" id="GO:0009097">
    <property type="term" value="P:isoleucine biosynthetic process"/>
    <property type="evidence" value="ECO:0007669"/>
    <property type="project" value="UniProtKB-UniRule"/>
</dbReference>
<dbReference type="InterPro" id="IPR001926">
    <property type="entry name" value="TrpB-like_PALP"/>
</dbReference>
<dbReference type="AlphaFoldDB" id="A0A559IPJ3"/>
<keyword evidence="8 12" id="KW-0663">Pyridoxal phosphate</keyword>
<proteinExistence type="inferred from homology"/>
<dbReference type="CDD" id="cd04907">
    <property type="entry name" value="ACT_ThrD-I_2"/>
    <property type="match status" value="1"/>
</dbReference>
<dbReference type="EC" id="4.3.1.19" evidence="12"/>
<dbReference type="GO" id="GO:0003941">
    <property type="term" value="F:L-serine ammonia-lyase activity"/>
    <property type="evidence" value="ECO:0007669"/>
    <property type="project" value="TreeGrafter"/>
</dbReference>
<dbReference type="InterPro" id="IPR036052">
    <property type="entry name" value="TrpB-like_PALP_sf"/>
</dbReference>
<comment type="cofactor">
    <cofactor evidence="2 12">
        <name>pyridoxal 5'-phosphate</name>
        <dbReference type="ChEBI" id="CHEBI:597326"/>
    </cofactor>
</comment>
<keyword evidence="7 12" id="KW-0412">Isoleucine biosynthesis</keyword>
<dbReference type="Pfam" id="PF00291">
    <property type="entry name" value="PALP"/>
    <property type="match status" value="1"/>
</dbReference>
<dbReference type="SUPFAM" id="SSF55021">
    <property type="entry name" value="ACT-like"/>
    <property type="match status" value="1"/>
</dbReference>
<comment type="subunit">
    <text evidence="5 12">Homotetramer.</text>
</comment>
<dbReference type="OrthoDB" id="9811476at2"/>
<keyword evidence="6 12" id="KW-0028">Amino-acid biosynthesis</keyword>
<keyword evidence="9 12" id="KW-0456">Lyase</keyword>
<keyword evidence="15" id="KW-1185">Reference proteome</keyword>
<comment type="pathway">
    <text evidence="3 12">Amino-acid biosynthesis; L-isoleucine biosynthesis; 2-oxobutanoate from L-threonine: step 1/1.</text>
</comment>
<accession>A0A559IPJ3</accession>
<dbReference type="NCBIfam" id="NF006390">
    <property type="entry name" value="PRK08639.1"/>
    <property type="match status" value="1"/>
</dbReference>
<dbReference type="GO" id="GO:0004794">
    <property type="term" value="F:threonine deaminase activity"/>
    <property type="evidence" value="ECO:0007669"/>
    <property type="project" value="UniProtKB-UniRule"/>
</dbReference>
<dbReference type="PANTHER" id="PTHR48078:SF11">
    <property type="entry name" value="THREONINE DEHYDRATASE, MITOCHONDRIAL"/>
    <property type="match status" value="1"/>
</dbReference>
<keyword evidence="10 12" id="KW-0100">Branched-chain amino acid biosynthesis</keyword>
<dbReference type="InterPro" id="IPR050147">
    <property type="entry name" value="Ser/Thr_Dehydratase"/>
</dbReference>
<evidence type="ECO:0000256" key="11">
    <source>
        <dbReference type="ARBA" id="ARBA00025527"/>
    </source>
</evidence>
<gene>
    <name evidence="12 14" type="primary">ilvA</name>
    <name evidence="14" type="ORF">FPZ44_17410</name>
</gene>
<dbReference type="InterPro" id="IPR000634">
    <property type="entry name" value="Ser/Thr_deHydtase_PyrdxlP-BS"/>
</dbReference>
<dbReference type="Gene3D" id="3.40.50.1100">
    <property type="match status" value="2"/>
</dbReference>
<evidence type="ECO:0000313" key="15">
    <source>
        <dbReference type="Proteomes" id="UP000318102"/>
    </source>
</evidence>
<dbReference type="SUPFAM" id="SSF53686">
    <property type="entry name" value="Tryptophan synthase beta subunit-like PLP-dependent enzymes"/>
    <property type="match status" value="1"/>
</dbReference>
<dbReference type="Pfam" id="PF00585">
    <property type="entry name" value="Thr_dehydrat_C"/>
    <property type="match status" value="1"/>
</dbReference>
<comment type="caution">
    <text evidence="14">The sequence shown here is derived from an EMBL/GenBank/DDBJ whole genome shotgun (WGS) entry which is preliminary data.</text>
</comment>
<evidence type="ECO:0000313" key="14">
    <source>
        <dbReference type="EMBL" id="TVX89557.1"/>
    </source>
</evidence>
<evidence type="ECO:0000256" key="2">
    <source>
        <dbReference type="ARBA" id="ARBA00001933"/>
    </source>
</evidence>
<feature type="domain" description="ACT-like" evidence="13">
    <location>
        <begin position="334"/>
        <end position="408"/>
    </location>
</feature>
<comment type="similarity">
    <text evidence="4 12">Belongs to the serine/threonine dehydratase family.</text>
</comment>
<protein>
    <recommendedName>
        <fullName evidence="12">L-threonine dehydratase</fullName>
        <ecNumber evidence="12">4.3.1.19</ecNumber>
    </recommendedName>
    <alternativeName>
        <fullName evidence="12">Threonine deaminase</fullName>
    </alternativeName>
</protein>
<evidence type="ECO:0000256" key="4">
    <source>
        <dbReference type="ARBA" id="ARBA00010869"/>
    </source>
</evidence>
<dbReference type="PROSITE" id="PS00165">
    <property type="entry name" value="DEHYDRATASE_SER_THR"/>
    <property type="match status" value="1"/>
</dbReference>
<evidence type="ECO:0000256" key="9">
    <source>
        <dbReference type="ARBA" id="ARBA00023239"/>
    </source>
</evidence>
<dbReference type="RefSeq" id="WP_144992168.1">
    <property type="nucleotide sequence ID" value="NZ_VNJK01000002.1"/>
</dbReference>
<dbReference type="UniPathway" id="UPA00047">
    <property type="reaction ID" value="UER00054"/>
</dbReference>
<dbReference type="PROSITE" id="PS51672">
    <property type="entry name" value="ACT_LIKE"/>
    <property type="match status" value="1"/>
</dbReference>
<comment type="function">
    <text evidence="11 12">Catalyzes the anaerobic formation of alpha-ketobutyrate and ammonia from threonine in a two-step reaction. The first step involved a dehydration of threonine and a production of enamine intermediates (aminocrotonate), which tautomerizes to its imine form (iminobutyrate). Both intermediates are unstable and short-lived. The second step is the nonenzymatic hydrolysis of the enamine/imine intermediates to form 2-ketobutyrate and free ammonia. In the low water environment of the cell, the second step is accelerated by RidA.</text>
</comment>
<comment type="catalytic activity">
    <reaction evidence="1 12">
        <text>L-threonine = 2-oxobutanoate + NH4(+)</text>
        <dbReference type="Rhea" id="RHEA:22108"/>
        <dbReference type="ChEBI" id="CHEBI:16763"/>
        <dbReference type="ChEBI" id="CHEBI:28938"/>
        <dbReference type="ChEBI" id="CHEBI:57926"/>
        <dbReference type="EC" id="4.3.1.19"/>
    </reaction>
</comment>
<dbReference type="FunFam" id="3.40.50.1100:FF:000007">
    <property type="entry name" value="L-threonine dehydratase catabolic TdcB"/>
    <property type="match status" value="1"/>
</dbReference>
<dbReference type="GO" id="GO:0006567">
    <property type="term" value="P:L-threonine catabolic process"/>
    <property type="evidence" value="ECO:0007669"/>
    <property type="project" value="TreeGrafter"/>
</dbReference>
<organism evidence="14 15">
    <name type="scientific">Paenibacillus agilis</name>
    <dbReference type="NCBI Taxonomy" id="3020863"/>
    <lineage>
        <taxon>Bacteria</taxon>
        <taxon>Bacillati</taxon>
        <taxon>Bacillota</taxon>
        <taxon>Bacilli</taxon>
        <taxon>Bacillales</taxon>
        <taxon>Paenibacillaceae</taxon>
        <taxon>Paenibacillus</taxon>
    </lineage>
</organism>
<dbReference type="InterPro" id="IPR001721">
    <property type="entry name" value="TD_ACT-like"/>
</dbReference>
<reference evidence="14 15" key="1">
    <citation type="submission" date="2019-07" db="EMBL/GenBank/DDBJ databases">
        <authorList>
            <person name="Kim J."/>
        </authorList>
    </citation>
    <scope>NUCLEOTIDE SEQUENCE [LARGE SCALE GENOMIC DNA]</scope>
    <source>
        <strain evidence="14 15">N4</strain>
    </source>
</reference>
<dbReference type="EMBL" id="VNJK01000002">
    <property type="protein sequence ID" value="TVX89557.1"/>
    <property type="molecule type" value="Genomic_DNA"/>
</dbReference>
<dbReference type="PANTHER" id="PTHR48078">
    <property type="entry name" value="THREONINE DEHYDRATASE, MITOCHONDRIAL-RELATED"/>
    <property type="match status" value="1"/>
</dbReference>
<evidence type="ECO:0000256" key="7">
    <source>
        <dbReference type="ARBA" id="ARBA00022624"/>
    </source>
</evidence>
<evidence type="ECO:0000256" key="3">
    <source>
        <dbReference type="ARBA" id="ARBA00004810"/>
    </source>
</evidence>
<evidence type="ECO:0000256" key="8">
    <source>
        <dbReference type="ARBA" id="ARBA00022898"/>
    </source>
</evidence>
<evidence type="ECO:0000256" key="5">
    <source>
        <dbReference type="ARBA" id="ARBA00011881"/>
    </source>
</evidence>
<dbReference type="InterPro" id="IPR011820">
    <property type="entry name" value="IlvA"/>
</dbReference>